<dbReference type="Gene3D" id="1.10.10.10">
    <property type="entry name" value="Winged helix-like DNA-binding domain superfamily/Winged helix DNA-binding domain"/>
    <property type="match status" value="1"/>
</dbReference>
<sequence>MDLFKIEYLQQVNQVLNSNKQLFGVYIQPKKQERYFIDQAIKEYCLSKREAEIVDFISKGHSNNEIAAT</sequence>
<keyword evidence="1" id="KW-0805">Transcription regulation</keyword>
<protein>
    <submittedName>
        <fullName evidence="3">Uncharacterized protein</fullName>
    </submittedName>
</protein>
<comment type="caution">
    <text evidence="3">The sequence shown here is derived from an EMBL/GenBank/DDBJ whole genome shotgun (WGS) entry which is preliminary data.</text>
</comment>
<evidence type="ECO:0000256" key="2">
    <source>
        <dbReference type="ARBA" id="ARBA00023163"/>
    </source>
</evidence>
<proteinExistence type="predicted"/>
<reference evidence="3" key="1">
    <citation type="submission" date="2023-08" db="EMBL/GenBank/DDBJ databases">
        <title>Nitrogen cycling bacteria in agricultural field soils.</title>
        <authorList>
            <person name="Jang J."/>
        </authorList>
    </citation>
    <scope>NUCLEOTIDE SEQUENCE</scope>
    <source>
        <strain evidence="3">PS3-36</strain>
    </source>
</reference>
<dbReference type="GO" id="GO:0006355">
    <property type="term" value="P:regulation of DNA-templated transcription"/>
    <property type="evidence" value="ECO:0007669"/>
    <property type="project" value="InterPro"/>
</dbReference>
<dbReference type="InterPro" id="IPR016032">
    <property type="entry name" value="Sig_transdc_resp-reg_C-effctor"/>
</dbReference>
<dbReference type="GO" id="GO:0003677">
    <property type="term" value="F:DNA binding"/>
    <property type="evidence" value="ECO:0007669"/>
    <property type="project" value="InterPro"/>
</dbReference>
<evidence type="ECO:0000256" key="1">
    <source>
        <dbReference type="ARBA" id="ARBA00023015"/>
    </source>
</evidence>
<dbReference type="SUPFAM" id="SSF46894">
    <property type="entry name" value="C-terminal effector domain of the bipartite response regulators"/>
    <property type="match status" value="1"/>
</dbReference>
<dbReference type="AlphaFoldDB" id="A0AA90R432"/>
<organism evidence="3 4">
    <name type="scientific">Bacillus salipaludis</name>
    <dbReference type="NCBI Taxonomy" id="2547811"/>
    <lineage>
        <taxon>Bacteria</taxon>
        <taxon>Bacillati</taxon>
        <taxon>Bacillota</taxon>
        <taxon>Bacilli</taxon>
        <taxon>Bacillales</taxon>
        <taxon>Bacillaceae</taxon>
        <taxon>Bacillus</taxon>
    </lineage>
</organism>
<dbReference type="RefSeq" id="WP_308913753.1">
    <property type="nucleotide sequence ID" value="NZ_JAVGVR010000001.1"/>
</dbReference>
<dbReference type="InterPro" id="IPR036388">
    <property type="entry name" value="WH-like_DNA-bd_sf"/>
</dbReference>
<evidence type="ECO:0000313" key="4">
    <source>
        <dbReference type="Proteomes" id="UP001178888"/>
    </source>
</evidence>
<keyword evidence="4" id="KW-1185">Reference proteome</keyword>
<dbReference type="EMBL" id="JAVGVR010000001">
    <property type="protein sequence ID" value="MDQ6598895.1"/>
    <property type="molecule type" value="Genomic_DNA"/>
</dbReference>
<keyword evidence="2" id="KW-0804">Transcription</keyword>
<name>A0AA90R432_9BACI</name>
<evidence type="ECO:0000313" key="3">
    <source>
        <dbReference type="EMBL" id="MDQ6598895.1"/>
    </source>
</evidence>
<accession>A0AA90R432</accession>
<dbReference type="Proteomes" id="UP001178888">
    <property type="component" value="Unassembled WGS sequence"/>
</dbReference>
<gene>
    <name evidence="3" type="ORF">RCG21_21495</name>
</gene>